<dbReference type="Gene3D" id="3.40.50.150">
    <property type="entry name" value="Vaccinia Virus protein VP39"/>
    <property type="match status" value="1"/>
</dbReference>
<protein>
    <submittedName>
        <fullName evidence="2">Methyltransferase domain-containing protein</fullName>
    </submittedName>
</protein>
<reference evidence="2" key="1">
    <citation type="submission" date="2022-01" db="EMBL/GenBank/DDBJ databases">
        <title>Paenibacillus spongiae sp. nov., isolated from marine sponge.</title>
        <authorList>
            <person name="Li Z."/>
            <person name="Zhang M."/>
        </authorList>
    </citation>
    <scope>NUCLEOTIDE SEQUENCE</scope>
    <source>
        <strain evidence="2">PHS-Z3</strain>
    </source>
</reference>
<dbReference type="InterPro" id="IPR041698">
    <property type="entry name" value="Methyltransf_25"/>
</dbReference>
<gene>
    <name evidence="2" type="ORF">L1F29_14995</name>
</gene>
<feature type="domain" description="Methyltransferase" evidence="1">
    <location>
        <begin position="65"/>
        <end position="152"/>
    </location>
</feature>
<keyword evidence="2" id="KW-0808">Transferase</keyword>
<dbReference type="PANTHER" id="PTHR43591">
    <property type="entry name" value="METHYLTRANSFERASE"/>
    <property type="match status" value="1"/>
</dbReference>
<dbReference type="InterPro" id="IPR029063">
    <property type="entry name" value="SAM-dependent_MTases_sf"/>
</dbReference>
<dbReference type="EMBL" id="CP091430">
    <property type="protein sequence ID" value="UVI33059.1"/>
    <property type="molecule type" value="Genomic_DNA"/>
</dbReference>
<name>A0ABY5SHC4_9BACL</name>
<keyword evidence="3" id="KW-1185">Reference proteome</keyword>
<proteinExistence type="predicted"/>
<keyword evidence="2" id="KW-0489">Methyltransferase</keyword>
<dbReference type="GO" id="GO:0032259">
    <property type="term" value="P:methylation"/>
    <property type="evidence" value="ECO:0007669"/>
    <property type="project" value="UniProtKB-KW"/>
</dbReference>
<evidence type="ECO:0000313" key="3">
    <source>
        <dbReference type="Proteomes" id="UP001057877"/>
    </source>
</evidence>
<dbReference type="RefSeq" id="WP_258389112.1">
    <property type="nucleotide sequence ID" value="NZ_CP091430.1"/>
</dbReference>
<dbReference type="PANTHER" id="PTHR43591:SF24">
    <property type="entry name" value="2-METHOXY-6-POLYPRENYL-1,4-BENZOQUINOL METHYLASE, MITOCHONDRIAL"/>
    <property type="match status" value="1"/>
</dbReference>
<sequence length="272" mass="30697">MKPYQFPDPSRHPEWTPPQSEAFYSRLVEETGEYKYPWNSIFEEPTAETILYRTICSNLSEQARILDVGCGHGEFTHRVASNARAAEVIGIDITEGFIHTANRSRGSGKVRYQQVNADADLPFADHEFDAAYTKKGPTGWYQEANRVVKPGGLVCGLYHGGTDGGLRKLFPGLYVPMVYEPDKAAEGLVRNLRLSDSGLADIQVQPIEEIEYLAAPEDVLRKKCFGQSKLLKEFVWRECLQQVEEIFHHHATSKGLKVINYHYFVTAKARTA</sequence>
<dbReference type="SUPFAM" id="SSF53335">
    <property type="entry name" value="S-adenosyl-L-methionine-dependent methyltransferases"/>
    <property type="match status" value="1"/>
</dbReference>
<dbReference type="GO" id="GO:0008168">
    <property type="term" value="F:methyltransferase activity"/>
    <property type="evidence" value="ECO:0007669"/>
    <property type="project" value="UniProtKB-KW"/>
</dbReference>
<evidence type="ECO:0000313" key="2">
    <source>
        <dbReference type="EMBL" id="UVI33059.1"/>
    </source>
</evidence>
<dbReference type="CDD" id="cd02440">
    <property type="entry name" value="AdoMet_MTases"/>
    <property type="match status" value="1"/>
</dbReference>
<dbReference type="Pfam" id="PF13649">
    <property type="entry name" value="Methyltransf_25"/>
    <property type="match status" value="1"/>
</dbReference>
<evidence type="ECO:0000259" key="1">
    <source>
        <dbReference type="Pfam" id="PF13649"/>
    </source>
</evidence>
<dbReference type="Proteomes" id="UP001057877">
    <property type="component" value="Chromosome"/>
</dbReference>
<accession>A0ABY5SHC4</accession>
<organism evidence="2 3">
    <name type="scientific">Paenibacillus spongiae</name>
    <dbReference type="NCBI Taxonomy" id="2909671"/>
    <lineage>
        <taxon>Bacteria</taxon>
        <taxon>Bacillati</taxon>
        <taxon>Bacillota</taxon>
        <taxon>Bacilli</taxon>
        <taxon>Bacillales</taxon>
        <taxon>Paenibacillaceae</taxon>
        <taxon>Paenibacillus</taxon>
    </lineage>
</organism>